<dbReference type="RefSeq" id="WP_188975862.1">
    <property type="nucleotide sequence ID" value="NZ_BMPG01000001.1"/>
</dbReference>
<organism evidence="4 5">
    <name type="scientific">Halocalculus aciditolerans</name>
    <dbReference type="NCBI Taxonomy" id="1383812"/>
    <lineage>
        <taxon>Archaea</taxon>
        <taxon>Methanobacteriati</taxon>
        <taxon>Methanobacteriota</taxon>
        <taxon>Stenosarchaea group</taxon>
        <taxon>Halobacteria</taxon>
        <taxon>Halobacteriales</taxon>
        <taxon>Halobacteriaceae</taxon>
        <taxon>Halocalculus</taxon>
    </lineage>
</organism>
<dbReference type="SMART" id="SM00852">
    <property type="entry name" value="MoCF_biosynth"/>
    <property type="match status" value="1"/>
</dbReference>
<keyword evidence="2" id="KW-0501">Molybdenum cofactor biosynthesis</keyword>
<feature type="domain" description="MoaB/Mog" evidence="3">
    <location>
        <begin position="185"/>
        <end position="321"/>
    </location>
</feature>
<comment type="caution">
    <text evidence="4">The sequence shown here is derived from an EMBL/GenBank/DDBJ whole genome shotgun (WGS) entry which is preliminary data.</text>
</comment>
<proteinExistence type="predicted"/>
<dbReference type="NCBIfam" id="NF045515">
    <property type="entry name" value="Glp_gephyrin"/>
    <property type="match status" value="1"/>
</dbReference>
<dbReference type="EMBL" id="BMPG01000001">
    <property type="protein sequence ID" value="GGL51250.1"/>
    <property type="molecule type" value="Genomic_DNA"/>
</dbReference>
<keyword evidence="4" id="KW-0808">Transferase</keyword>
<dbReference type="Pfam" id="PF00994">
    <property type="entry name" value="MoCF_biosynth"/>
    <property type="match status" value="1"/>
</dbReference>
<keyword evidence="5" id="KW-1185">Reference proteome</keyword>
<dbReference type="SUPFAM" id="SSF53218">
    <property type="entry name" value="Molybdenum cofactor biosynthesis proteins"/>
    <property type="match status" value="1"/>
</dbReference>
<dbReference type="InterPro" id="IPR005110">
    <property type="entry name" value="MoeA_linker/N"/>
</dbReference>
<dbReference type="Pfam" id="PF03453">
    <property type="entry name" value="MoeA_N"/>
    <property type="match status" value="1"/>
</dbReference>
<evidence type="ECO:0000313" key="4">
    <source>
        <dbReference type="EMBL" id="GGL51250.1"/>
    </source>
</evidence>
<dbReference type="Pfam" id="PF03454">
    <property type="entry name" value="MoeA_C"/>
    <property type="match status" value="1"/>
</dbReference>
<dbReference type="InterPro" id="IPR036688">
    <property type="entry name" value="MoeA_C_domain_IV_sf"/>
</dbReference>
<reference evidence="4" key="2">
    <citation type="submission" date="2020-09" db="EMBL/GenBank/DDBJ databases">
        <authorList>
            <person name="Sun Q."/>
            <person name="Ohkuma M."/>
        </authorList>
    </citation>
    <scope>NUCLEOTIDE SEQUENCE</scope>
    <source>
        <strain evidence="4">JCM 19596</strain>
    </source>
</reference>
<dbReference type="InterPro" id="IPR005111">
    <property type="entry name" value="MoeA_C_domain_IV"/>
</dbReference>
<reference evidence="4" key="1">
    <citation type="journal article" date="2014" name="Int. J. Syst. Evol. Microbiol.">
        <title>Complete genome sequence of Corynebacterium casei LMG S-19264T (=DSM 44701T), isolated from a smear-ripened cheese.</title>
        <authorList>
            <consortium name="US DOE Joint Genome Institute (JGI-PGF)"/>
            <person name="Walter F."/>
            <person name="Albersmeier A."/>
            <person name="Kalinowski J."/>
            <person name="Ruckert C."/>
        </authorList>
    </citation>
    <scope>NUCLEOTIDE SEQUENCE</scope>
    <source>
        <strain evidence="4">JCM 19596</strain>
    </source>
</reference>
<dbReference type="InterPro" id="IPR038987">
    <property type="entry name" value="MoeA-like"/>
</dbReference>
<dbReference type="InterPro" id="IPR036425">
    <property type="entry name" value="MoaB/Mog-like_dom_sf"/>
</dbReference>
<dbReference type="PANTHER" id="PTHR10192:SF19">
    <property type="entry name" value="MOLYBDOPTERIN BIOSYNTHESIS PROTEIN MJ0666-RELATED"/>
    <property type="match status" value="1"/>
</dbReference>
<comment type="pathway">
    <text evidence="1">Cofactor biosynthesis; molybdopterin biosynthesis.</text>
</comment>
<name>A0A830FFV6_9EURY</name>
<dbReference type="GO" id="GO:0006777">
    <property type="term" value="P:Mo-molybdopterin cofactor biosynthetic process"/>
    <property type="evidence" value="ECO:0007669"/>
    <property type="project" value="UniProtKB-KW"/>
</dbReference>
<protein>
    <submittedName>
        <fullName evidence="4">Molybdopterin molybdenumtransferase MoeA</fullName>
    </submittedName>
</protein>
<dbReference type="AlphaFoldDB" id="A0A830FFV6"/>
<dbReference type="CDD" id="cd00887">
    <property type="entry name" value="MoeA"/>
    <property type="match status" value="1"/>
</dbReference>
<accession>A0A830FFV6</accession>
<evidence type="ECO:0000256" key="1">
    <source>
        <dbReference type="ARBA" id="ARBA00005046"/>
    </source>
</evidence>
<gene>
    <name evidence="4" type="ORF">GCM10009039_06870</name>
</gene>
<dbReference type="Proteomes" id="UP000607197">
    <property type="component" value="Unassembled WGS sequence"/>
</dbReference>
<evidence type="ECO:0000313" key="5">
    <source>
        <dbReference type="Proteomes" id="UP000607197"/>
    </source>
</evidence>
<dbReference type="OrthoDB" id="31371at2157"/>
<sequence>MTNHADRRESGFKAHTRVAAARDALLDAAPPHGRVERVPVADADGRALADAAAARRDVPHYDRAAMDGYAVRAADTLDARGHSPAVLDVVDGDVGPREAASVHTGSAVPAGADAVVMVEDTTRRDGRVEVAGPVAEGGNIDPAGSDVDAGGTVLDAGHRLRATDLGLLRAVGVREVSVVEKPTVAVVPTGDEVVAPDADPAPGEVVETNALTLTRLVDRWGGTARYRDVVPDDADALADALDRDADADLIVTTGGSSVGERDLIPDVVAERGDVLVHGVALKPGHPAGFGVVDDTPVLFLPGSPVAAVVNAQTFLRPALKRRGGLPLTDPPAVDARLAGKLRSEPGVRTFARVALDDAGSERVATPVSTSGASKLSTIARADGWVQIPESVEGVAAGDTVTVEDWEASL</sequence>
<dbReference type="InterPro" id="IPR036135">
    <property type="entry name" value="MoeA_linker/N_sf"/>
</dbReference>
<dbReference type="Gene3D" id="3.90.105.10">
    <property type="entry name" value="Molybdopterin biosynthesis moea protein, domain 2"/>
    <property type="match status" value="1"/>
</dbReference>
<dbReference type="Gene3D" id="2.40.340.10">
    <property type="entry name" value="MoeA, C-terminal, domain IV"/>
    <property type="match status" value="1"/>
</dbReference>
<dbReference type="Gene3D" id="2.170.190.11">
    <property type="entry name" value="Molybdopterin biosynthesis moea protein, domain 3"/>
    <property type="match status" value="1"/>
</dbReference>
<dbReference type="PANTHER" id="PTHR10192">
    <property type="entry name" value="MOLYBDOPTERIN BIOSYNTHESIS PROTEIN"/>
    <property type="match status" value="1"/>
</dbReference>
<dbReference type="SUPFAM" id="SSF63867">
    <property type="entry name" value="MoeA C-terminal domain-like"/>
    <property type="match status" value="1"/>
</dbReference>
<dbReference type="InterPro" id="IPR001453">
    <property type="entry name" value="MoaB/Mog_dom"/>
</dbReference>
<evidence type="ECO:0000256" key="2">
    <source>
        <dbReference type="ARBA" id="ARBA00023150"/>
    </source>
</evidence>
<dbReference type="GO" id="GO:0061599">
    <property type="term" value="F:molybdopterin molybdotransferase activity"/>
    <property type="evidence" value="ECO:0007669"/>
    <property type="project" value="TreeGrafter"/>
</dbReference>
<dbReference type="Gene3D" id="3.40.980.10">
    <property type="entry name" value="MoaB/Mog-like domain"/>
    <property type="match status" value="1"/>
</dbReference>
<dbReference type="GO" id="GO:0005737">
    <property type="term" value="C:cytoplasm"/>
    <property type="evidence" value="ECO:0007669"/>
    <property type="project" value="TreeGrafter"/>
</dbReference>
<dbReference type="NCBIfam" id="TIGR00177">
    <property type="entry name" value="molyb_syn"/>
    <property type="match status" value="1"/>
</dbReference>
<dbReference type="SUPFAM" id="SSF63882">
    <property type="entry name" value="MoeA N-terminal region -like"/>
    <property type="match status" value="1"/>
</dbReference>
<dbReference type="UniPathway" id="UPA00344"/>
<evidence type="ECO:0000259" key="3">
    <source>
        <dbReference type="SMART" id="SM00852"/>
    </source>
</evidence>